<evidence type="ECO:0000313" key="2">
    <source>
        <dbReference type="Proteomes" id="UP000322873"/>
    </source>
</evidence>
<evidence type="ECO:0000313" key="1">
    <source>
        <dbReference type="EMBL" id="KAA8573049.1"/>
    </source>
</evidence>
<protein>
    <submittedName>
        <fullName evidence="1">Uncharacterized protein</fullName>
    </submittedName>
</protein>
<name>A0A5M9JY14_MONFR</name>
<dbReference type="Proteomes" id="UP000322873">
    <property type="component" value="Unassembled WGS sequence"/>
</dbReference>
<dbReference type="EMBL" id="VICG01000004">
    <property type="protein sequence ID" value="KAA8573049.1"/>
    <property type="molecule type" value="Genomic_DNA"/>
</dbReference>
<reference evidence="1 2" key="1">
    <citation type="submission" date="2019-06" db="EMBL/GenBank/DDBJ databases">
        <title>Genome Sequence of the Brown Rot Fungal Pathogen Monilinia fructicola.</title>
        <authorList>
            <person name="De Miccolis Angelini R.M."/>
            <person name="Landi L."/>
            <person name="Abate D."/>
            <person name="Pollastro S."/>
            <person name="Romanazzi G."/>
            <person name="Faretra F."/>
        </authorList>
    </citation>
    <scope>NUCLEOTIDE SEQUENCE [LARGE SCALE GENOMIC DNA]</scope>
    <source>
        <strain evidence="1 2">Mfrc123</strain>
    </source>
</reference>
<proteinExistence type="predicted"/>
<organism evidence="1 2">
    <name type="scientific">Monilinia fructicola</name>
    <name type="common">Brown rot fungus</name>
    <name type="synonym">Ciboria fructicola</name>
    <dbReference type="NCBI Taxonomy" id="38448"/>
    <lineage>
        <taxon>Eukaryota</taxon>
        <taxon>Fungi</taxon>
        <taxon>Dikarya</taxon>
        <taxon>Ascomycota</taxon>
        <taxon>Pezizomycotina</taxon>
        <taxon>Leotiomycetes</taxon>
        <taxon>Helotiales</taxon>
        <taxon>Sclerotiniaceae</taxon>
        <taxon>Monilinia</taxon>
    </lineage>
</organism>
<gene>
    <name evidence="1" type="ORF">EYC84_003587</name>
</gene>
<keyword evidence="2" id="KW-1185">Reference proteome</keyword>
<sequence length="72" mass="8537">MTYKYFHRLLMSSFIPFHPIPSHAILSYPSLYISISQTFVRCLLFHHLYKYNRPGKQFIRSSPVAQSHPLPE</sequence>
<dbReference type="AlphaFoldDB" id="A0A5M9JY14"/>
<accession>A0A5M9JY14</accession>
<comment type="caution">
    <text evidence="1">The sequence shown here is derived from an EMBL/GenBank/DDBJ whole genome shotgun (WGS) entry which is preliminary data.</text>
</comment>